<evidence type="ECO:0000313" key="6">
    <source>
        <dbReference type="Proteomes" id="UP000737391"/>
    </source>
</evidence>
<dbReference type="Pfam" id="PF00501">
    <property type="entry name" value="AMP-binding"/>
    <property type="match status" value="1"/>
</dbReference>
<proteinExistence type="predicted"/>
<dbReference type="OrthoDB" id="429813at2759"/>
<feature type="non-terminal residue" evidence="5">
    <location>
        <position position="315"/>
    </location>
</feature>
<evidence type="ECO:0000256" key="2">
    <source>
        <dbReference type="ARBA" id="ARBA00022553"/>
    </source>
</evidence>
<evidence type="ECO:0000256" key="3">
    <source>
        <dbReference type="ARBA" id="ARBA00022857"/>
    </source>
</evidence>
<protein>
    <submittedName>
        <fullName evidence="5">Linear gramicidin synthase subunit D</fullName>
    </submittedName>
</protein>
<evidence type="ECO:0000259" key="4">
    <source>
        <dbReference type="Pfam" id="PF00501"/>
    </source>
</evidence>
<comment type="caution">
    <text evidence="5">The sequence shown here is derived from an EMBL/GenBank/DDBJ whole genome shotgun (WGS) entry which is preliminary data.</text>
</comment>
<reference evidence="5" key="1">
    <citation type="submission" date="2020-01" db="EMBL/GenBank/DDBJ databases">
        <title>Identification and distribution of gene clusters putatively required for synthesis of sphingolipid metabolism inhibitors in phylogenetically diverse species of the filamentous fungus Fusarium.</title>
        <authorList>
            <person name="Kim H.-S."/>
            <person name="Busman M."/>
            <person name="Brown D.W."/>
            <person name="Divon H."/>
            <person name="Uhlig S."/>
            <person name="Proctor R.H."/>
        </authorList>
    </citation>
    <scope>NUCLEOTIDE SEQUENCE</scope>
    <source>
        <strain evidence="5">NRRL 31653</strain>
    </source>
</reference>
<dbReference type="AlphaFoldDB" id="A0A9P5AW10"/>
<dbReference type="Proteomes" id="UP000737391">
    <property type="component" value="Unassembled WGS sequence"/>
</dbReference>
<keyword evidence="2" id="KW-0597">Phosphoprotein</keyword>
<gene>
    <name evidence="5" type="ORF">FAGAP_13519</name>
</gene>
<keyword evidence="3" id="KW-0521">NADP</keyword>
<dbReference type="InterPro" id="IPR000873">
    <property type="entry name" value="AMP-dep_synth/lig_dom"/>
</dbReference>
<organism evidence="5 6">
    <name type="scientific">Fusarium agapanthi</name>
    <dbReference type="NCBI Taxonomy" id="1803897"/>
    <lineage>
        <taxon>Eukaryota</taxon>
        <taxon>Fungi</taxon>
        <taxon>Dikarya</taxon>
        <taxon>Ascomycota</taxon>
        <taxon>Pezizomycotina</taxon>
        <taxon>Sordariomycetes</taxon>
        <taxon>Hypocreomycetidae</taxon>
        <taxon>Hypocreales</taxon>
        <taxon>Nectriaceae</taxon>
        <taxon>Fusarium</taxon>
        <taxon>Fusarium fujikuroi species complex</taxon>
    </lineage>
</organism>
<dbReference type="InterPro" id="IPR042099">
    <property type="entry name" value="ANL_N_sf"/>
</dbReference>
<feature type="domain" description="AMP-dependent synthetase/ligase" evidence="4">
    <location>
        <begin position="62"/>
        <end position="238"/>
    </location>
</feature>
<keyword evidence="1" id="KW-0596">Phosphopantetheine</keyword>
<sequence length="315" mass="35215">MMIASTKLGHRSGCEFWIASSGLDHHGFLQDLQIPSVEALELSQLLDPAFTKPYIYQKSWNEGKSDVLALLHTSGSTGLPKLVPVYLETAATVDGFHLMESTNGKRPTGVEWTGTRQLCAMPLFHIAGICLGLYSAVFFEWTVVLPSAGPIMQHVIEDALDHISLDSAFISPSVLQDISKSPRVLKKLSKLKFITSAGGPIPQSVGDLIHSRVPIMQTMGMTEGQWLASVVTHPDEWAYYYFHPRTGVEMRPYSEGLSELVFVQNPKLSATQSVFKTFPNLDIWETKDLYSRHPKHPDLWKYEMRRDDLIILSNG</sequence>
<dbReference type="SUPFAM" id="SSF56801">
    <property type="entry name" value="Acetyl-CoA synthetase-like"/>
    <property type="match status" value="1"/>
</dbReference>
<name>A0A9P5AW10_9HYPO</name>
<dbReference type="EMBL" id="LUFC02002199">
    <property type="protein sequence ID" value="KAF4472232.1"/>
    <property type="molecule type" value="Genomic_DNA"/>
</dbReference>
<dbReference type="InterPro" id="IPR020845">
    <property type="entry name" value="AMP-binding_CS"/>
</dbReference>
<dbReference type="Gene3D" id="3.40.50.12780">
    <property type="entry name" value="N-terminal domain of ligase-like"/>
    <property type="match status" value="1"/>
</dbReference>
<dbReference type="InterPro" id="IPR051414">
    <property type="entry name" value="Adenylate-forming_Reductase"/>
</dbReference>
<evidence type="ECO:0000313" key="5">
    <source>
        <dbReference type="EMBL" id="KAF4472232.1"/>
    </source>
</evidence>
<dbReference type="PANTHER" id="PTHR43439">
    <property type="entry name" value="PHENYLACETATE-COENZYME A LIGASE"/>
    <property type="match status" value="1"/>
</dbReference>
<evidence type="ECO:0000256" key="1">
    <source>
        <dbReference type="ARBA" id="ARBA00022450"/>
    </source>
</evidence>
<dbReference type="PROSITE" id="PS00455">
    <property type="entry name" value="AMP_BINDING"/>
    <property type="match status" value="1"/>
</dbReference>
<accession>A0A9P5AW10</accession>
<keyword evidence="6" id="KW-1185">Reference proteome</keyword>
<dbReference type="PANTHER" id="PTHR43439:SF2">
    <property type="entry name" value="ENZYME, PUTATIVE (JCVI)-RELATED"/>
    <property type="match status" value="1"/>
</dbReference>